<sequence length="84" mass="9297">MVAHKKTTPSIKKGIRYFSTSPTWWVSLILLALWFLIPEYSGIKPVMNQMFGDGGVGNVLYYSVGLIVSVAVFFFGVGVKEHNG</sequence>
<evidence type="ECO:0000256" key="1">
    <source>
        <dbReference type="SAM" id="Phobius"/>
    </source>
</evidence>
<accession>A0A0F9TPT4</accession>
<evidence type="ECO:0000313" key="2">
    <source>
        <dbReference type="EMBL" id="KKN83080.1"/>
    </source>
</evidence>
<dbReference type="EMBL" id="LAZR01000191">
    <property type="protein sequence ID" value="KKN83080.1"/>
    <property type="molecule type" value="Genomic_DNA"/>
</dbReference>
<keyword evidence="1" id="KW-1133">Transmembrane helix</keyword>
<feature type="transmembrane region" description="Helical" evidence="1">
    <location>
        <begin position="60"/>
        <end position="79"/>
    </location>
</feature>
<feature type="transmembrane region" description="Helical" evidence="1">
    <location>
        <begin position="21"/>
        <end position="40"/>
    </location>
</feature>
<name>A0A0F9TPT4_9ZZZZ</name>
<comment type="caution">
    <text evidence="2">The sequence shown here is derived from an EMBL/GenBank/DDBJ whole genome shotgun (WGS) entry which is preliminary data.</text>
</comment>
<keyword evidence="1" id="KW-0812">Transmembrane</keyword>
<reference evidence="2" key="1">
    <citation type="journal article" date="2015" name="Nature">
        <title>Complex archaea that bridge the gap between prokaryotes and eukaryotes.</title>
        <authorList>
            <person name="Spang A."/>
            <person name="Saw J.H."/>
            <person name="Jorgensen S.L."/>
            <person name="Zaremba-Niedzwiedzka K."/>
            <person name="Martijn J."/>
            <person name="Lind A.E."/>
            <person name="van Eijk R."/>
            <person name="Schleper C."/>
            <person name="Guy L."/>
            <person name="Ettema T.J."/>
        </authorList>
    </citation>
    <scope>NUCLEOTIDE SEQUENCE</scope>
</reference>
<organism evidence="2">
    <name type="scientific">marine sediment metagenome</name>
    <dbReference type="NCBI Taxonomy" id="412755"/>
    <lineage>
        <taxon>unclassified sequences</taxon>
        <taxon>metagenomes</taxon>
        <taxon>ecological metagenomes</taxon>
    </lineage>
</organism>
<protein>
    <submittedName>
        <fullName evidence="2">Uncharacterized protein</fullName>
    </submittedName>
</protein>
<gene>
    <name evidence="2" type="ORF">LCGC14_0303460</name>
</gene>
<dbReference type="AlphaFoldDB" id="A0A0F9TPT4"/>
<proteinExistence type="predicted"/>
<keyword evidence="1" id="KW-0472">Membrane</keyword>